<dbReference type="NCBIfam" id="NF004231">
    <property type="entry name" value="PRK05679.1"/>
    <property type="match status" value="1"/>
</dbReference>
<comment type="cofactor">
    <cofactor evidence="5">
        <name>FMN</name>
        <dbReference type="ChEBI" id="CHEBI:58210"/>
    </cofactor>
    <text evidence="5">Binds 1 FMN per subunit.</text>
</comment>
<feature type="binding site" evidence="5">
    <location>
        <position position="88"/>
    </location>
    <ligand>
        <name>FMN</name>
        <dbReference type="ChEBI" id="CHEBI:58210"/>
    </ligand>
</feature>
<feature type="binding site" evidence="5">
    <location>
        <begin position="66"/>
        <end position="71"/>
    </location>
    <ligand>
        <name>FMN</name>
        <dbReference type="ChEBI" id="CHEBI:58210"/>
    </ligand>
</feature>
<dbReference type="HAMAP" id="MF_01629">
    <property type="entry name" value="PdxH"/>
    <property type="match status" value="1"/>
</dbReference>
<evidence type="ECO:0000256" key="4">
    <source>
        <dbReference type="ARBA" id="ARBA00023002"/>
    </source>
</evidence>
<dbReference type="RefSeq" id="WP_214113421.1">
    <property type="nucleotide sequence ID" value="NZ_JAHCTB010000004.1"/>
</dbReference>
<evidence type="ECO:0000313" key="10">
    <source>
        <dbReference type="Proteomes" id="UP001297092"/>
    </source>
</evidence>
<evidence type="ECO:0000256" key="3">
    <source>
        <dbReference type="ARBA" id="ARBA00022643"/>
    </source>
</evidence>
<feature type="binding site" evidence="5">
    <location>
        <position position="128"/>
    </location>
    <ligand>
        <name>substrate</name>
    </ligand>
</feature>
<feature type="coiled-coil region" evidence="6">
    <location>
        <begin position="145"/>
        <end position="172"/>
    </location>
</feature>
<evidence type="ECO:0000259" key="8">
    <source>
        <dbReference type="Pfam" id="PF10590"/>
    </source>
</evidence>
<feature type="domain" description="Pyridoxamine 5'-phosphate oxidase N-terminal" evidence="7">
    <location>
        <begin position="45"/>
        <end position="163"/>
    </location>
</feature>
<comment type="catalytic activity">
    <reaction evidence="5">
        <text>pyridoxamine 5'-phosphate + O2 + H2O = pyridoxal 5'-phosphate + H2O2 + NH4(+)</text>
        <dbReference type="Rhea" id="RHEA:15817"/>
        <dbReference type="ChEBI" id="CHEBI:15377"/>
        <dbReference type="ChEBI" id="CHEBI:15379"/>
        <dbReference type="ChEBI" id="CHEBI:16240"/>
        <dbReference type="ChEBI" id="CHEBI:28938"/>
        <dbReference type="ChEBI" id="CHEBI:58451"/>
        <dbReference type="ChEBI" id="CHEBI:597326"/>
        <dbReference type="EC" id="1.4.3.5"/>
    </reaction>
</comment>
<feature type="binding site" evidence="5">
    <location>
        <position position="132"/>
    </location>
    <ligand>
        <name>substrate</name>
    </ligand>
</feature>
<feature type="binding site" evidence="5">
    <location>
        <begin position="81"/>
        <end position="82"/>
    </location>
    <ligand>
        <name>FMN</name>
        <dbReference type="ChEBI" id="CHEBI:58210"/>
    </ligand>
</feature>
<gene>
    <name evidence="5 9" type="primary">pdxH</name>
    <name evidence="9" type="ORF">KIV10_10220</name>
</gene>
<dbReference type="PROSITE" id="PS01064">
    <property type="entry name" value="PYRIDOX_OXIDASE"/>
    <property type="match status" value="1"/>
</dbReference>
<dbReference type="EC" id="1.4.3.5" evidence="5"/>
<dbReference type="GO" id="GO:0004733">
    <property type="term" value="F:pyridoxamine phosphate oxidase activity"/>
    <property type="evidence" value="ECO:0007669"/>
    <property type="project" value="UniProtKB-EC"/>
</dbReference>
<dbReference type="PANTHER" id="PTHR10851:SF0">
    <property type="entry name" value="PYRIDOXINE-5'-PHOSPHATE OXIDASE"/>
    <property type="match status" value="1"/>
</dbReference>
<dbReference type="EMBL" id="JAHCTB010000004">
    <property type="protein sequence ID" value="MBT0608559.1"/>
    <property type="molecule type" value="Genomic_DNA"/>
</dbReference>
<keyword evidence="10" id="KW-1185">Reference proteome</keyword>
<dbReference type="InterPro" id="IPR019740">
    <property type="entry name" value="Pyridox_Oxase_CS"/>
</dbReference>
<keyword evidence="4 5" id="KW-0560">Oxidoreductase</keyword>
<comment type="subunit">
    <text evidence="5">Homodimer.</text>
</comment>
<keyword evidence="2 5" id="KW-0285">Flavoprotein</keyword>
<dbReference type="Pfam" id="PF01243">
    <property type="entry name" value="PNPOx_N"/>
    <property type="match status" value="1"/>
</dbReference>
<dbReference type="NCBIfam" id="TIGR00558">
    <property type="entry name" value="pdxH"/>
    <property type="match status" value="1"/>
</dbReference>
<keyword evidence="5" id="KW-0664">Pyridoxine biosynthesis</keyword>
<evidence type="ECO:0000256" key="2">
    <source>
        <dbReference type="ARBA" id="ARBA00022630"/>
    </source>
</evidence>
<evidence type="ECO:0000256" key="5">
    <source>
        <dbReference type="HAMAP-Rule" id="MF_01629"/>
    </source>
</evidence>
<accession>A0ABS5S5U9</accession>
<feature type="binding site" evidence="5">
    <location>
        <position position="71"/>
    </location>
    <ligand>
        <name>substrate</name>
    </ligand>
</feature>
<feature type="binding site" evidence="5">
    <location>
        <position position="190"/>
    </location>
    <ligand>
        <name>FMN</name>
        <dbReference type="ChEBI" id="CHEBI:58210"/>
    </ligand>
</feature>
<feature type="binding site" evidence="5">
    <location>
        <position position="200"/>
    </location>
    <ligand>
        <name>FMN</name>
        <dbReference type="ChEBI" id="CHEBI:58210"/>
    </ligand>
</feature>
<proteinExistence type="inferred from homology"/>
<dbReference type="InterPro" id="IPR000659">
    <property type="entry name" value="Pyridox_Oxase"/>
</dbReference>
<feature type="binding site" evidence="5">
    <location>
        <position position="110"/>
    </location>
    <ligand>
        <name>FMN</name>
        <dbReference type="ChEBI" id="CHEBI:58210"/>
    </ligand>
</feature>
<feature type="binding site" evidence="5">
    <location>
        <begin position="196"/>
        <end position="198"/>
    </location>
    <ligand>
        <name>substrate</name>
    </ligand>
</feature>
<keyword evidence="6" id="KW-0175">Coiled coil</keyword>
<comment type="catalytic activity">
    <reaction evidence="5">
        <text>pyridoxine 5'-phosphate + O2 = pyridoxal 5'-phosphate + H2O2</text>
        <dbReference type="Rhea" id="RHEA:15149"/>
        <dbReference type="ChEBI" id="CHEBI:15379"/>
        <dbReference type="ChEBI" id="CHEBI:16240"/>
        <dbReference type="ChEBI" id="CHEBI:58589"/>
        <dbReference type="ChEBI" id="CHEBI:597326"/>
        <dbReference type="EC" id="1.4.3.5"/>
    </reaction>
</comment>
<name>A0ABS5S5U9_9FLAO</name>
<reference evidence="9 10" key="1">
    <citation type="submission" date="2021-05" db="EMBL/GenBank/DDBJ databases">
        <title>Aequorivita echinoideorum JCM 30378 genome.</title>
        <authorList>
            <person name="Zhang H."/>
            <person name="Li C."/>
        </authorList>
    </citation>
    <scope>NUCLEOTIDE SEQUENCE [LARGE SCALE GENOMIC DNA]</scope>
    <source>
        <strain evidence="9 10">JCM30378</strain>
    </source>
</reference>
<comment type="pathway">
    <text evidence="5">Cofactor metabolism; pyridoxal 5'-phosphate salvage; pyridoxal 5'-phosphate from pyridoxamine 5'-phosphate: step 1/1.</text>
</comment>
<feature type="binding site" evidence="5">
    <location>
        <begin position="145"/>
        <end position="146"/>
    </location>
    <ligand>
        <name>FMN</name>
        <dbReference type="ChEBI" id="CHEBI:58210"/>
    </ligand>
</feature>
<dbReference type="SUPFAM" id="SSF50475">
    <property type="entry name" value="FMN-binding split barrel"/>
    <property type="match status" value="1"/>
</dbReference>
<feature type="binding site" evidence="5">
    <location>
        <position position="136"/>
    </location>
    <ligand>
        <name>substrate</name>
    </ligand>
</feature>
<evidence type="ECO:0000256" key="6">
    <source>
        <dbReference type="SAM" id="Coils"/>
    </source>
</evidence>
<feature type="domain" description="Pyridoxine 5'-phosphate oxidase dimerisation C-terminal" evidence="8">
    <location>
        <begin position="177"/>
        <end position="218"/>
    </location>
</feature>
<comment type="function">
    <text evidence="5">Catalyzes the oxidation of either pyridoxine 5'-phosphate (PNP) or pyridoxamine 5'-phosphate (PMP) into pyridoxal 5'-phosphate (PLP).</text>
</comment>
<keyword evidence="3 5" id="KW-0288">FMN</keyword>
<protein>
    <recommendedName>
        <fullName evidence="5">Pyridoxine/pyridoxamine 5'-phosphate oxidase</fullName>
        <ecNumber evidence="5">1.4.3.5</ecNumber>
    </recommendedName>
    <alternativeName>
        <fullName evidence="5">PNP/PMP oxidase</fullName>
        <shortName evidence="5">PNPOx</shortName>
    </alternativeName>
    <alternativeName>
        <fullName evidence="5">Pyridoxal 5'-phosphate synthase</fullName>
    </alternativeName>
</protein>
<comment type="caution">
    <text evidence="9">The sequence shown here is derived from an EMBL/GenBank/DDBJ whole genome shotgun (WGS) entry which is preliminary data.</text>
</comment>
<dbReference type="InterPro" id="IPR012349">
    <property type="entry name" value="Split_barrel_FMN-bd"/>
</dbReference>
<dbReference type="Proteomes" id="UP001297092">
    <property type="component" value="Unassembled WGS sequence"/>
</dbReference>
<dbReference type="Pfam" id="PF10590">
    <property type="entry name" value="PNP_phzG_C"/>
    <property type="match status" value="1"/>
</dbReference>
<evidence type="ECO:0000256" key="1">
    <source>
        <dbReference type="ARBA" id="ARBA00007301"/>
    </source>
</evidence>
<comment type="similarity">
    <text evidence="1 5">Belongs to the pyridoxamine 5'-phosphate oxidase family.</text>
</comment>
<evidence type="ECO:0000259" key="7">
    <source>
        <dbReference type="Pfam" id="PF01243"/>
    </source>
</evidence>
<dbReference type="Gene3D" id="2.30.110.10">
    <property type="entry name" value="Electron Transport, Fmn-binding Protein, Chain A"/>
    <property type="match status" value="1"/>
</dbReference>
<dbReference type="PIRSF" id="PIRSF000190">
    <property type="entry name" value="Pyd_amn-ph_oxd"/>
    <property type="match status" value="1"/>
</dbReference>
<comment type="caution">
    <text evidence="5">Lacks conserved residue(s) required for the propagation of feature annotation.</text>
</comment>
<dbReference type="InterPro" id="IPR019576">
    <property type="entry name" value="Pyridoxamine_oxidase_dimer_C"/>
</dbReference>
<comment type="pathway">
    <text evidence="5">Cofactor metabolism; pyridoxal 5'-phosphate salvage; pyridoxal 5'-phosphate from pyridoxine 5'-phosphate: step 1/1.</text>
</comment>
<dbReference type="InterPro" id="IPR011576">
    <property type="entry name" value="Pyridox_Oxase_N"/>
</dbReference>
<organism evidence="9 10">
    <name type="scientific">Aequorivita echinoideorum</name>
    <dbReference type="NCBI Taxonomy" id="1549647"/>
    <lineage>
        <taxon>Bacteria</taxon>
        <taxon>Pseudomonadati</taxon>
        <taxon>Bacteroidota</taxon>
        <taxon>Flavobacteriia</taxon>
        <taxon>Flavobacteriales</taxon>
        <taxon>Flavobacteriaceae</taxon>
        <taxon>Aequorivita</taxon>
    </lineage>
</organism>
<evidence type="ECO:0000313" key="9">
    <source>
        <dbReference type="EMBL" id="MBT0608559.1"/>
    </source>
</evidence>
<dbReference type="PANTHER" id="PTHR10851">
    <property type="entry name" value="PYRIDOXINE-5-PHOSPHATE OXIDASE"/>
    <property type="match status" value="1"/>
</dbReference>
<sequence length="218" mass="25288">MAENLHSVRKSYEKDELSKKSIAEKPMDQFSHWFSELKKTNELDEIHELNAMTLTTMGIDGFPKGRVVLLKKFDAEGFYFYTNYGSEKGKAIAENPKVSLSFFWPNLERQVIVKGIAEKTSEEDSSEYFHSRPKGSQLGAAVSQQSSVVESRDILEEKLKELEKKYENVEVPKPLEWGGYKITPLFMEFWQGRRNRLHDRILYTLEKGGTWKIERLAP</sequence>